<dbReference type="GO" id="GO:0008237">
    <property type="term" value="F:metallopeptidase activity"/>
    <property type="evidence" value="ECO:0007669"/>
    <property type="project" value="InterPro"/>
</dbReference>
<feature type="signal peptide" evidence="1">
    <location>
        <begin position="1"/>
        <end position="23"/>
    </location>
</feature>
<dbReference type="Pfam" id="PF16313">
    <property type="entry name" value="DUF4953"/>
    <property type="match status" value="1"/>
</dbReference>
<organism evidence="4 5">
    <name type="scientific">Odoribacter splanchnicus</name>
    <dbReference type="NCBI Taxonomy" id="28118"/>
    <lineage>
        <taxon>Bacteria</taxon>
        <taxon>Pseudomonadati</taxon>
        <taxon>Bacteroidota</taxon>
        <taxon>Bacteroidia</taxon>
        <taxon>Bacteroidales</taxon>
        <taxon>Odoribacteraceae</taxon>
        <taxon>Odoribacter</taxon>
    </lineage>
</organism>
<accession>A0A412TWE6</accession>
<feature type="chain" id="PRO_5019318915" evidence="1">
    <location>
        <begin position="24"/>
        <end position="791"/>
    </location>
</feature>
<proteinExistence type="predicted"/>
<dbReference type="PANTHER" id="PTHR38478:SF1">
    <property type="entry name" value="ZINC DEPENDENT METALLOPROTEASE DOMAIN LIPOPROTEIN"/>
    <property type="match status" value="1"/>
</dbReference>
<gene>
    <name evidence="4" type="ORF">DWW57_03325</name>
</gene>
<evidence type="ECO:0000259" key="2">
    <source>
        <dbReference type="Pfam" id="PF16313"/>
    </source>
</evidence>
<sequence length="791" mass="90431">MMRNFYCRLWLAGLIVSALQTQAMGIDMSVYGPDTVVNKQSDKLFAKGMLSPFCREGRYYWRIPDSLLDRDWLLVCRIEAAAAGNRSRNDGYAGDQVNTALYRFEKKNDKQLYLRRMVLNERADTSGVIFPAYRKSNVQGIVMAFDVRAYANEEYEIDVTDWLQSDTDLLYFSATARGVLRLGGQQRDKSEVLSVRAYDRNVEIRTQKTYALQGGLGMATYLLHTSLLLLPERAMIPRLQDERIGYFTLDYQDFDVNPYAVQRTRVINRWRLEPAPGDRERYFRGELVEPLQPIVFYIDPAVPRQWVKYMIQGVNAWQAAFEKAGFKNAIYAREAPAPEEDPEWSAEDGRYSVIDYKASDVANAFGKILCDPRSGEIIQSRIHFHHSLLQLLQSWYFVQGAPLDTAARSFPLGEEQMGNMIRMIISHEVGHAIGLTHNFGGTSGFSADQLRNADFLKTNGHTTSIMDYTRLNYVVQPEDGIAPELLIPRIGVYDEWAVEWGYRLYPGVKDARQETALLDRLVVEKSQDPRLRFGREDTPADPRFQAEDLGNDPMIANQLGIANLQLVMKYLKEWTGGRVEEMALLHKEVFYQYRRYLGHVLKWIGGVYETPAGKKVNGVLRKPVEGIKQQEAFDFIARNFLTAPPEWLFSPEVMDGLPESPEVSMEILCNQVFGELLNKQKLIRLLDSEGEESAYTVPDLFTGLDRTIWRNGSKKEQSSVTQRLIEKTYVSALCRLYQEKDLKNNGDLNAVLLAQLKRVQQLIARKRSSASPLQIAHRAYMQAMVIKALNS</sequence>
<dbReference type="PANTHER" id="PTHR38478">
    <property type="entry name" value="PEPTIDASE M1A AND M12B"/>
    <property type="match status" value="1"/>
</dbReference>
<dbReference type="InterPro" id="IPR034032">
    <property type="entry name" value="Zn_MMP-like_bac"/>
</dbReference>
<keyword evidence="1" id="KW-0732">Signal</keyword>
<dbReference type="InterPro" id="IPR024079">
    <property type="entry name" value="MetalloPept_cat_dom_sf"/>
</dbReference>
<dbReference type="AlphaFoldDB" id="A0A412TWE6"/>
<evidence type="ECO:0000313" key="5">
    <source>
        <dbReference type="Proteomes" id="UP000284243"/>
    </source>
</evidence>
<dbReference type="EMBL" id="QRYC01000003">
    <property type="protein sequence ID" value="RGU58102.1"/>
    <property type="molecule type" value="Genomic_DNA"/>
</dbReference>
<feature type="domain" description="EcxA zinc-binding" evidence="2">
    <location>
        <begin position="414"/>
        <end position="713"/>
    </location>
</feature>
<dbReference type="SUPFAM" id="SSF55486">
    <property type="entry name" value="Metalloproteases ('zincins'), catalytic domain"/>
    <property type="match status" value="1"/>
</dbReference>
<dbReference type="InterPro" id="IPR033413">
    <property type="entry name" value="DUF5117"/>
</dbReference>
<dbReference type="InterPro" id="IPR032534">
    <property type="entry name" value="EcxA_zinc-bd"/>
</dbReference>
<dbReference type="CDD" id="cd04276">
    <property type="entry name" value="ZnMc_MMP_like_2"/>
    <property type="match status" value="1"/>
</dbReference>
<dbReference type="RefSeq" id="WP_087394352.1">
    <property type="nucleotide sequence ID" value="NZ_JADNDE010000219.1"/>
</dbReference>
<protein>
    <submittedName>
        <fullName evidence="4">DUF5117 domain-containing protein</fullName>
    </submittedName>
</protein>
<evidence type="ECO:0000313" key="4">
    <source>
        <dbReference type="EMBL" id="RGU58102.1"/>
    </source>
</evidence>
<name>A0A412TWE6_9BACT</name>
<dbReference type="Pfam" id="PF17148">
    <property type="entry name" value="DUF5117"/>
    <property type="match status" value="1"/>
</dbReference>
<dbReference type="Gene3D" id="3.40.390.10">
    <property type="entry name" value="Collagenase (Catalytic Domain)"/>
    <property type="match status" value="1"/>
</dbReference>
<comment type="caution">
    <text evidence="4">The sequence shown here is derived from an EMBL/GenBank/DDBJ whole genome shotgun (WGS) entry which is preliminary data.</text>
</comment>
<evidence type="ECO:0000256" key="1">
    <source>
        <dbReference type="SAM" id="SignalP"/>
    </source>
</evidence>
<evidence type="ECO:0000259" key="3">
    <source>
        <dbReference type="Pfam" id="PF17148"/>
    </source>
</evidence>
<reference evidence="4 5" key="1">
    <citation type="submission" date="2018-08" db="EMBL/GenBank/DDBJ databases">
        <title>A genome reference for cultivated species of the human gut microbiota.</title>
        <authorList>
            <person name="Zou Y."/>
            <person name="Xue W."/>
            <person name="Luo G."/>
        </authorList>
    </citation>
    <scope>NUCLEOTIDE SEQUENCE [LARGE SCALE GENOMIC DNA]</scope>
    <source>
        <strain evidence="4 5">AF16-14</strain>
    </source>
</reference>
<feature type="domain" description="DUF5117" evidence="3">
    <location>
        <begin position="94"/>
        <end position="274"/>
    </location>
</feature>
<dbReference type="Proteomes" id="UP000284243">
    <property type="component" value="Unassembled WGS sequence"/>
</dbReference>